<proteinExistence type="predicted"/>
<evidence type="ECO:0000256" key="8">
    <source>
        <dbReference type="ARBA" id="ARBA00056547"/>
    </source>
</evidence>
<comment type="catalytic activity">
    <reaction evidence="7">
        <text>Adds an alpha-D-arabinofuranosyl group from trans,octacis-decaprenylphospho-beta-D-arabinofuranose at the 3-O-position of an alpha-(1-&gt;5)-arabinofuranan chain attached to a beta-(1-&gt;5)-galactofuranan chain.</text>
        <dbReference type="EC" id="2.4.2.47"/>
    </reaction>
</comment>
<evidence type="ECO:0000256" key="3">
    <source>
        <dbReference type="ARBA" id="ARBA00022679"/>
    </source>
</evidence>
<keyword evidence="6 12" id="KW-0472">Membrane</keyword>
<gene>
    <name evidence="14" type="primary">aftD</name>
    <name evidence="14" type="ORF">MLAC_39510</name>
</gene>
<feature type="transmembrane region" description="Helical" evidence="12">
    <location>
        <begin position="272"/>
        <end position="296"/>
    </location>
</feature>
<reference evidence="14 15" key="1">
    <citation type="journal article" date="2019" name="Emerg. Microbes Infect.">
        <title>Comprehensive subspecies identification of 175 nontuberculous mycobacteria species based on 7547 genomic profiles.</title>
        <authorList>
            <person name="Matsumoto Y."/>
            <person name="Kinjo T."/>
            <person name="Motooka D."/>
            <person name="Nabeya D."/>
            <person name="Jung N."/>
            <person name="Uechi K."/>
            <person name="Horii T."/>
            <person name="Iida T."/>
            <person name="Fujita J."/>
            <person name="Nakamura S."/>
        </authorList>
    </citation>
    <scope>NUCLEOTIDE SEQUENCE [LARGE SCALE GENOMIC DNA]</scope>
    <source>
        <strain evidence="14 15">JCM 15657</strain>
    </source>
</reference>
<dbReference type="InterPro" id="IPR000421">
    <property type="entry name" value="FA58C"/>
</dbReference>
<dbReference type="Pfam" id="PF24607">
    <property type="entry name" value="CBM_AftD"/>
    <property type="match status" value="2"/>
</dbReference>
<feature type="transmembrane region" description="Helical" evidence="12">
    <location>
        <begin position="81"/>
        <end position="98"/>
    </location>
</feature>
<keyword evidence="4 12" id="KW-0812">Transmembrane</keyword>
<dbReference type="FunFam" id="2.60.120.260:FF:000113">
    <property type="entry name" value="Conserved transmembrane protein"/>
    <property type="match status" value="1"/>
</dbReference>
<dbReference type="KEGG" id="mlj:MLAC_39510"/>
<name>A0A7I7NT05_9MYCO</name>
<evidence type="ECO:0000259" key="13">
    <source>
        <dbReference type="PROSITE" id="PS50022"/>
    </source>
</evidence>
<evidence type="ECO:0000256" key="1">
    <source>
        <dbReference type="ARBA" id="ARBA00004141"/>
    </source>
</evidence>
<evidence type="ECO:0000256" key="12">
    <source>
        <dbReference type="SAM" id="Phobius"/>
    </source>
</evidence>
<dbReference type="Gene3D" id="2.60.120.260">
    <property type="entry name" value="Galactose-binding domain-like"/>
    <property type="match status" value="1"/>
</dbReference>
<feature type="transmembrane region" description="Helical" evidence="12">
    <location>
        <begin position="174"/>
        <end position="197"/>
    </location>
</feature>
<dbReference type="InterPro" id="IPR008979">
    <property type="entry name" value="Galactose-bd-like_sf"/>
</dbReference>
<dbReference type="GO" id="GO:0016740">
    <property type="term" value="F:transferase activity"/>
    <property type="evidence" value="ECO:0007669"/>
    <property type="project" value="UniProtKB-KW"/>
</dbReference>
<keyword evidence="15" id="KW-1185">Reference proteome</keyword>
<protein>
    <recommendedName>
        <fullName evidence="10">Alpha-(1-&gt;3)-arabinofuranosyltransferase</fullName>
        <ecNumber evidence="9">2.4.2.47</ecNumber>
    </recommendedName>
    <alternativeName>
        <fullName evidence="11">Arabinofuranan 3-O-arabinosyltransferase</fullName>
    </alternativeName>
</protein>
<dbReference type="Proteomes" id="UP000466396">
    <property type="component" value="Chromosome"/>
</dbReference>
<dbReference type="PROSITE" id="PS50022">
    <property type="entry name" value="FA58C_3"/>
    <property type="match status" value="1"/>
</dbReference>
<evidence type="ECO:0000313" key="15">
    <source>
        <dbReference type="Proteomes" id="UP000466396"/>
    </source>
</evidence>
<feature type="transmembrane region" description="Helical" evidence="12">
    <location>
        <begin position="54"/>
        <end position="74"/>
    </location>
</feature>
<feature type="transmembrane region" description="Helical" evidence="12">
    <location>
        <begin position="1334"/>
        <end position="1353"/>
    </location>
</feature>
<feature type="transmembrane region" description="Helical" evidence="12">
    <location>
        <begin position="355"/>
        <end position="373"/>
    </location>
</feature>
<dbReference type="EC" id="2.4.2.47" evidence="9"/>
<dbReference type="InterPro" id="IPR056997">
    <property type="entry name" value="CBM_AftD"/>
</dbReference>
<feature type="transmembrane region" description="Helical" evidence="12">
    <location>
        <begin position="394"/>
        <end position="413"/>
    </location>
</feature>
<feature type="transmembrane region" description="Helical" evidence="12">
    <location>
        <begin position="1293"/>
        <end position="1322"/>
    </location>
</feature>
<evidence type="ECO:0000256" key="10">
    <source>
        <dbReference type="ARBA" id="ARBA00071564"/>
    </source>
</evidence>
<dbReference type="GO" id="GO:0016020">
    <property type="term" value="C:membrane"/>
    <property type="evidence" value="ECO:0007669"/>
    <property type="project" value="UniProtKB-SubCell"/>
</dbReference>
<evidence type="ECO:0000256" key="4">
    <source>
        <dbReference type="ARBA" id="ARBA00022692"/>
    </source>
</evidence>
<evidence type="ECO:0000256" key="6">
    <source>
        <dbReference type="ARBA" id="ARBA00023136"/>
    </source>
</evidence>
<comment type="pathway">
    <text evidence="2">Cell wall biogenesis; cell wall polysaccharide biosynthesis.</text>
</comment>
<keyword evidence="5 12" id="KW-1133">Transmembrane helix</keyword>
<feature type="transmembrane region" description="Helical" evidence="12">
    <location>
        <begin position="209"/>
        <end position="229"/>
    </location>
</feature>
<feature type="transmembrane region" description="Helical" evidence="12">
    <location>
        <begin position="1255"/>
        <end position="1273"/>
    </location>
</feature>
<feature type="transmembrane region" description="Helical" evidence="12">
    <location>
        <begin position="1229"/>
        <end position="1248"/>
    </location>
</feature>
<feature type="transmembrane region" description="Helical" evidence="12">
    <location>
        <begin position="308"/>
        <end position="326"/>
    </location>
</feature>
<dbReference type="Pfam" id="PF11847">
    <property type="entry name" value="GT-C_AftD"/>
    <property type="match status" value="1"/>
</dbReference>
<organism evidence="14 15">
    <name type="scientific">Mycobacterium lacus</name>
    <dbReference type="NCBI Taxonomy" id="169765"/>
    <lineage>
        <taxon>Bacteria</taxon>
        <taxon>Bacillati</taxon>
        <taxon>Actinomycetota</taxon>
        <taxon>Actinomycetes</taxon>
        <taxon>Mycobacteriales</taxon>
        <taxon>Mycobacteriaceae</taxon>
        <taxon>Mycobacterium</taxon>
    </lineage>
</organism>
<feature type="transmembrane region" description="Helical" evidence="12">
    <location>
        <begin position="1359"/>
        <end position="1382"/>
    </location>
</feature>
<feature type="domain" description="F5/8 type C" evidence="13">
    <location>
        <begin position="689"/>
        <end position="877"/>
    </location>
</feature>
<evidence type="ECO:0000256" key="5">
    <source>
        <dbReference type="ARBA" id="ARBA00022989"/>
    </source>
</evidence>
<dbReference type="SUPFAM" id="SSF49785">
    <property type="entry name" value="Galactose-binding domain-like"/>
    <property type="match status" value="2"/>
</dbReference>
<comment type="subcellular location">
    <subcellularLocation>
        <location evidence="1">Membrane</location>
        <topology evidence="1">Multi-pass membrane protein</topology>
    </subcellularLocation>
</comment>
<keyword evidence="3 14" id="KW-0808">Transferase</keyword>
<dbReference type="InterPro" id="IPR021798">
    <property type="entry name" value="AftD_N"/>
</dbReference>
<evidence type="ECO:0000256" key="2">
    <source>
        <dbReference type="ARBA" id="ARBA00004776"/>
    </source>
</evidence>
<evidence type="ECO:0000313" key="14">
    <source>
        <dbReference type="EMBL" id="BBX98657.1"/>
    </source>
</evidence>
<evidence type="ECO:0000256" key="9">
    <source>
        <dbReference type="ARBA" id="ARBA00066333"/>
    </source>
</evidence>
<dbReference type="EMBL" id="AP022581">
    <property type="protein sequence ID" value="BBX98657.1"/>
    <property type="molecule type" value="Genomic_DNA"/>
</dbReference>
<evidence type="ECO:0000256" key="7">
    <source>
        <dbReference type="ARBA" id="ARBA00050350"/>
    </source>
</evidence>
<sequence length="1394" mass="145606">MVSAIALALTFAQSPGQVSPDTKLDLTANPLRFLARATSLWNSELPFGQAQNQAYGYLFPHGSFFLIGHLLGLPGWITQRLWWALLLTVGFWGLLRVAEALGIGSPTSRVLGAAAFALSPRVLTTLGSISSETLPIMLAPWVLLPAILALRPAAGAAPNRSVRALAAQAGLAVALMGAVNAIATLAGCLPALVWWACHRPSRLWWRYTAWWSLSLALAMLWWVVGLVLLREVSPPFLDFIESSGVTTQWSSLVEMLRGTDSWTPFVAPTATAGAPLVTGSVAILATCLVAAAGLAGLATPGMPARGRLVTMLLIGVVLLAVGYGGGLGSPVAHQVQVFLDARGAPLRNVHKVESLLRIPLVLGLAQLLGRIPLPGSAPSAVWRRAFAHPERDKRVAVAVVVLTALMIGTSLAWTGRLAPPGTFSAIPRYWHDAADWLSEHNAGSPSPGRALVVPGAPFATQVWGTSHDEPLQVLGAGPWGVRDSIPLTPPQTIRALDSVQRLFAAGQPSVGLADTLARQGISYVVVRNDLDPETSRSARPILVHRALAGSPGLTKVAEFGAPVGPGSVPGFVADGGLRPRYPAVEIYRVGGAGDPGVPYFADADRLPRVDGGPEVLLRLDERRRLLGQPPLGPVLMTSDARAVGLPTPLVTVTDTPVARETDYGRVDQHSSAIRAADDARHSYNRVPDYPVPGAAMVVGAWTGGRITASSSSSDSTAMPDVAPATSPAAAIDGDPATAWVSNALQAAVGQWLRVDFDHPVTNAVITLTPSATAVGAQVRRILIETVNGSTTLRFDEAGKPLTAALPYGETPWVRITAAATDDGSAGVQFGITDLSVTQYDASGFAHPVDLRHTALVPGPPPGSAIARWDLGSELLGRPGCARAPDGVRCAASMALSPEEPVNFSRTLTVPSPVPVTPLVWVRPRQGPMLADLIAEPGTTRARGDSDVIDILGSAYAATDGDPATAWTAPQRVVQHKTPPTLTLTLPQATEVAGLRLTPSRSTLPAHPTMVAVNLGDGPQVRAVRPNGAAQVLSLRPRVTDTVTISLLDWEDIIDRNALGFDQLKPPGLADVVALGADGNPIAAADAARNRAREIAVDCDRGPVIAIAGRFVHTSIRTTVGALLDGEPVAALPCDREPIPLPAGRQELLISPGAAFVVDGARLSVVGAAEMPSAAAVSAQIEAWGPTRREVRAPGSGPSRVLVIPESINPGWVARTSTGVRLMPVAVNGWQQGWVVPAGAPGTITLTFAADSLYRMGLTVGLALLPLLALLALYRRRGSDGPPPRPWTPGAWAAVAVLGVGAVIAGVAGVAVVGTAFGLRYALRNRERLRDRVTVALSAGGLILAGAALSRHPWRSVDGYAGHSASVQLLALISLAALAASVVGRPDRTRRPRDE</sequence>
<evidence type="ECO:0000256" key="11">
    <source>
        <dbReference type="ARBA" id="ARBA00082189"/>
    </source>
</evidence>
<comment type="function">
    <text evidence="8">Involved in the biosynthesis of the arabinogalactan (AG) region of the mycolylarabinogalactan-peptidoglycan (mAGP) complex, an essential component of the mycobacterial cell wall. Catalyzes the addition of an arabinofuranosyl (Araf) residue from the sugar donor decaprenyl-phospho-arabinose (DPA) on the C-3 of an alpha-(1-&gt;5)-linked Araf from the arabinan backbone of AG.</text>
</comment>
<accession>A0A7I7NT05</accession>